<reference evidence="13 14" key="1">
    <citation type="journal article" date="2017" name="Int. J. Syst. Evol. Microbiol.">
        <title>Aquarickettsiella crustaci n. gen. n. sp. (Gammaproteobacteria: Legionellales: Coxiellaceae); a bacterial pathogen of the freshwater crustacean: Gammarus fossarum (Malacostraca: Amphipoda).</title>
        <authorList>
            <person name="Bojko J."/>
            <person name="Dunn A.M."/>
            <person name="Stebbing P.D."/>
            <person name="Van Aerle R."/>
            <person name="Bacela-Spychalska K."/>
            <person name="Bean T.P."/>
            <person name="Stentiford G.D."/>
        </authorList>
    </citation>
    <scope>NUCLEOTIDE SEQUENCE [LARGE SCALE GENOMIC DNA]</scope>
    <source>
        <strain evidence="13">RA15029</strain>
    </source>
</reference>
<dbReference type="CDD" id="cd02509">
    <property type="entry name" value="GDP-M1P_Guanylyltransferase"/>
    <property type="match status" value="1"/>
</dbReference>
<dbReference type="NCBIfam" id="TIGR01479">
    <property type="entry name" value="GMP_PMI"/>
    <property type="match status" value="1"/>
</dbReference>
<dbReference type="InterPro" id="IPR001538">
    <property type="entry name" value="Man6P_isomerase-2_C"/>
</dbReference>
<dbReference type="Proteomes" id="UP000226429">
    <property type="component" value="Unassembled WGS sequence"/>
</dbReference>
<dbReference type="Gene3D" id="2.60.120.10">
    <property type="entry name" value="Jelly Rolls"/>
    <property type="match status" value="1"/>
</dbReference>
<dbReference type="GO" id="GO:0016853">
    <property type="term" value="F:isomerase activity"/>
    <property type="evidence" value="ECO:0007669"/>
    <property type="project" value="UniProtKB-KW"/>
</dbReference>
<dbReference type="Pfam" id="PF01050">
    <property type="entry name" value="MannoseP_isomer"/>
    <property type="match status" value="1"/>
</dbReference>
<keyword evidence="5 13" id="KW-0548">Nucleotidyltransferase</keyword>
<dbReference type="InterPro" id="IPR005835">
    <property type="entry name" value="NTP_transferase_dom"/>
</dbReference>
<keyword evidence="13" id="KW-0413">Isomerase</keyword>
<evidence type="ECO:0000256" key="3">
    <source>
        <dbReference type="ARBA" id="ARBA00012387"/>
    </source>
</evidence>
<proteinExistence type="inferred from homology"/>
<evidence type="ECO:0000256" key="9">
    <source>
        <dbReference type="RuleBase" id="RU004190"/>
    </source>
</evidence>
<dbReference type="InterPro" id="IPR011051">
    <property type="entry name" value="RmlC_Cupin_sf"/>
</dbReference>
<keyword evidence="7" id="KW-0342">GTP-binding</keyword>
<evidence type="ECO:0000259" key="12">
    <source>
        <dbReference type="Pfam" id="PF22640"/>
    </source>
</evidence>
<dbReference type="UniPathway" id="UPA00126">
    <property type="reaction ID" value="UER00930"/>
</dbReference>
<dbReference type="InterPro" id="IPR049577">
    <property type="entry name" value="GMPP_N"/>
</dbReference>
<evidence type="ECO:0000256" key="2">
    <source>
        <dbReference type="ARBA" id="ARBA00006115"/>
    </source>
</evidence>
<evidence type="ECO:0000256" key="7">
    <source>
        <dbReference type="ARBA" id="ARBA00023134"/>
    </source>
</evidence>
<comment type="catalytic activity">
    <reaction evidence="8">
        <text>alpha-D-mannose 1-phosphate + GTP + H(+) = GDP-alpha-D-mannose + diphosphate</text>
        <dbReference type="Rhea" id="RHEA:15229"/>
        <dbReference type="ChEBI" id="CHEBI:15378"/>
        <dbReference type="ChEBI" id="CHEBI:33019"/>
        <dbReference type="ChEBI" id="CHEBI:37565"/>
        <dbReference type="ChEBI" id="CHEBI:57527"/>
        <dbReference type="ChEBI" id="CHEBI:58409"/>
        <dbReference type="EC" id="2.7.7.13"/>
    </reaction>
</comment>
<dbReference type="InterPro" id="IPR006375">
    <property type="entry name" value="Man1P_GuaTrfase/Man6P_Isoase"/>
</dbReference>
<reference evidence="13 14" key="2">
    <citation type="journal article" date="2018" name="J. Invertebr. Pathol.">
        <title>'Candidatus Aquirickettsiella gammari' (Gammaproteobacteria: Legionellales: Coxiellaceae): A bacterial pathogen of the freshwater crustacean Gammarus fossarum (Malacostraca: Amphipoda).</title>
        <authorList>
            <person name="Bojko J."/>
            <person name="Dunn A.M."/>
            <person name="Stebbing P.D."/>
            <person name="van Aerle R."/>
            <person name="Bacela-Spychalska K."/>
            <person name="Bean T.P."/>
            <person name="Urrutia A."/>
            <person name="Stentiford G.D."/>
        </authorList>
    </citation>
    <scope>NUCLEOTIDE SEQUENCE [LARGE SCALE GENOMIC DNA]</scope>
    <source>
        <strain evidence="13">RA15029</strain>
    </source>
</reference>
<comment type="similarity">
    <text evidence="2 9">Belongs to the mannose-6-phosphate isomerase type 2 family.</text>
</comment>
<evidence type="ECO:0000313" key="14">
    <source>
        <dbReference type="Proteomes" id="UP000226429"/>
    </source>
</evidence>
<evidence type="ECO:0000256" key="8">
    <source>
        <dbReference type="ARBA" id="ARBA00047343"/>
    </source>
</evidence>
<accession>A0A370CL10</accession>
<dbReference type="Pfam" id="PF22640">
    <property type="entry name" value="ManC_GMP_beta-helix"/>
    <property type="match status" value="1"/>
</dbReference>
<dbReference type="PANTHER" id="PTHR46390">
    <property type="entry name" value="MANNOSE-1-PHOSPHATE GUANYLYLTRANSFERASE"/>
    <property type="match status" value="1"/>
</dbReference>
<keyword evidence="14" id="KW-1185">Reference proteome</keyword>
<dbReference type="CDD" id="cd02213">
    <property type="entry name" value="cupin_PMI_typeII_C"/>
    <property type="match status" value="1"/>
</dbReference>
<evidence type="ECO:0000313" key="13">
    <source>
        <dbReference type="EMBL" id="RDH40964.1"/>
    </source>
</evidence>
<gene>
    <name evidence="13" type="ORF">CFE62_000970</name>
</gene>
<evidence type="ECO:0000256" key="1">
    <source>
        <dbReference type="ARBA" id="ARBA00004823"/>
    </source>
</evidence>
<dbReference type="GO" id="GO:0009298">
    <property type="term" value="P:GDP-mannose biosynthetic process"/>
    <property type="evidence" value="ECO:0007669"/>
    <property type="project" value="UniProtKB-UniPathway"/>
</dbReference>
<dbReference type="FunFam" id="2.60.120.10:FF:000032">
    <property type="entry name" value="Mannose-1-phosphate guanylyltransferase/mannose-6-phosphate isomerase"/>
    <property type="match status" value="1"/>
</dbReference>
<sequence length="498" mass="56629">MLIPVILSGGTGSRLWPLSREAHPKPFIRLNNSSLSLIQKTYERAVNIPKITQIITVTNTEYYHQSKKELARLNYLANFSQIKFNFLLESSSRNTAPAIVLSALLTQQLVNPDTVLLILPADHVILNQKKFNTCVKAAYKLAQKGFITTFGVIPNKAETGYGYIKYTVDATISSGYLAASFHEKPSLEESQLFIEQGNYLWNSGIFCFTAKVLLQQFKKYAPGLYAQILNCWKQTAKNYPFFQGNDRLDLDAKNFNKIEKISIDYALMEKIENLAIIPANFGWSDMGSWDEFSKQLKANKQGNRILGEAILEESYDTTVYNQYGSGRLITGLGLKNLTIVDTQDALLIAENSYIQQVKQLVEKLKDKGCESYRFHQTVYRPWGNFTVLEQNHRYKLKRIVVHPGASLSLQSHQHRSEYWVIVEGIARVQNGEKKFTLQTQESTLIPVKTKHCISNPGENDLIFIEIQSGDYLGEDDIVRFKDNYGRKTIAYEDANIPS</sequence>
<dbReference type="InterPro" id="IPR054566">
    <property type="entry name" value="ManC/GMP-like_b-helix"/>
</dbReference>
<comment type="pathway">
    <text evidence="1">Nucleotide-sugar biosynthesis; GDP-alpha-D-mannose biosynthesis; GDP-alpha-D-mannose from alpha-D-mannose 1-phosphate (GTP route): step 1/1.</text>
</comment>
<name>A0A370CL10_9COXI</name>
<dbReference type="AlphaFoldDB" id="A0A370CL10"/>
<organism evidence="13 14">
    <name type="scientific">Candidatus Aquirickettsiella gammari</name>
    <dbReference type="NCBI Taxonomy" id="2016198"/>
    <lineage>
        <taxon>Bacteria</taxon>
        <taxon>Pseudomonadati</taxon>
        <taxon>Pseudomonadota</taxon>
        <taxon>Gammaproteobacteria</taxon>
        <taxon>Legionellales</taxon>
        <taxon>Coxiellaceae</taxon>
        <taxon>Candidatus Aquirickettsiella</taxon>
    </lineage>
</organism>
<dbReference type="GO" id="GO:0004475">
    <property type="term" value="F:mannose-1-phosphate guanylyltransferase (GTP) activity"/>
    <property type="evidence" value="ECO:0007669"/>
    <property type="project" value="UniProtKB-EC"/>
</dbReference>
<dbReference type="GO" id="GO:0000271">
    <property type="term" value="P:polysaccharide biosynthetic process"/>
    <property type="evidence" value="ECO:0007669"/>
    <property type="project" value="InterPro"/>
</dbReference>
<evidence type="ECO:0000256" key="5">
    <source>
        <dbReference type="ARBA" id="ARBA00022695"/>
    </source>
</evidence>
<comment type="caution">
    <text evidence="13">The sequence shown here is derived from an EMBL/GenBank/DDBJ whole genome shotgun (WGS) entry which is preliminary data.</text>
</comment>
<dbReference type="EMBL" id="NMOS02000002">
    <property type="protein sequence ID" value="RDH40964.1"/>
    <property type="molecule type" value="Genomic_DNA"/>
</dbReference>
<keyword evidence="4 13" id="KW-0808">Transferase</keyword>
<evidence type="ECO:0000256" key="6">
    <source>
        <dbReference type="ARBA" id="ARBA00022741"/>
    </source>
</evidence>
<dbReference type="InterPro" id="IPR029044">
    <property type="entry name" value="Nucleotide-diphossugar_trans"/>
</dbReference>
<dbReference type="EC" id="2.7.7.13" evidence="3"/>
<dbReference type="PANTHER" id="PTHR46390:SF1">
    <property type="entry name" value="MANNOSE-1-PHOSPHATE GUANYLYLTRANSFERASE"/>
    <property type="match status" value="1"/>
</dbReference>
<dbReference type="InterPro" id="IPR051161">
    <property type="entry name" value="Mannose-6P_isomerase_type2"/>
</dbReference>
<evidence type="ECO:0000256" key="4">
    <source>
        <dbReference type="ARBA" id="ARBA00022679"/>
    </source>
</evidence>
<keyword evidence="6" id="KW-0547">Nucleotide-binding</keyword>
<dbReference type="Gene3D" id="3.90.550.10">
    <property type="entry name" value="Spore Coat Polysaccharide Biosynthesis Protein SpsA, Chain A"/>
    <property type="match status" value="1"/>
</dbReference>
<dbReference type="GO" id="GO:0005525">
    <property type="term" value="F:GTP binding"/>
    <property type="evidence" value="ECO:0007669"/>
    <property type="project" value="UniProtKB-KW"/>
</dbReference>
<feature type="domain" description="MannoseP isomerase/GMP-like beta-helix" evidence="12">
    <location>
        <begin position="323"/>
        <end position="364"/>
    </location>
</feature>
<dbReference type="SUPFAM" id="SSF51182">
    <property type="entry name" value="RmlC-like cupins"/>
    <property type="match status" value="1"/>
</dbReference>
<dbReference type="SUPFAM" id="SSF53448">
    <property type="entry name" value="Nucleotide-diphospho-sugar transferases"/>
    <property type="match status" value="1"/>
</dbReference>
<dbReference type="Pfam" id="PF00483">
    <property type="entry name" value="NTP_transferase"/>
    <property type="match status" value="1"/>
</dbReference>
<dbReference type="InterPro" id="IPR014710">
    <property type="entry name" value="RmlC-like_jellyroll"/>
</dbReference>
<evidence type="ECO:0000259" key="10">
    <source>
        <dbReference type="Pfam" id="PF00483"/>
    </source>
</evidence>
<feature type="domain" description="Nucleotidyl transferase" evidence="10">
    <location>
        <begin position="4"/>
        <end position="295"/>
    </location>
</feature>
<feature type="domain" description="Mannose-6-phosphate isomerase type II C-terminal" evidence="11">
    <location>
        <begin position="370"/>
        <end position="482"/>
    </location>
</feature>
<evidence type="ECO:0000259" key="11">
    <source>
        <dbReference type="Pfam" id="PF01050"/>
    </source>
</evidence>
<protein>
    <recommendedName>
        <fullName evidence="3">mannose-1-phosphate guanylyltransferase</fullName>
        <ecNumber evidence="3">2.7.7.13</ecNumber>
    </recommendedName>
</protein>